<gene>
    <name evidence="1" type="ORF">ENQ76_08985</name>
</gene>
<organism evidence="1">
    <name type="scientific">Schlesneria paludicola</name>
    <dbReference type="NCBI Taxonomy" id="360056"/>
    <lineage>
        <taxon>Bacteria</taxon>
        <taxon>Pseudomonadati</taxon>
        <taxon>Planctomycetota</taxon>
        <taxon>Planctomycetia</taxon>
        <taxon>Planctomycetales</taxon>
        <taxon>Planctomycetaceae</taxon>
        <taxon>Schlesneria</taxon>
    </lineage>
</organism>
<sequence length="87" mass="10187">MSRHLGKEYDFSDEADFRRGIDLFTEMIRKRYSRARPNTPTIARGQFAWRAVLYQLRARIDVRAIAEQEVVATGWDRSEYAGTETSE</sequence>
<comment type="caution">
    <text evidence="1">The sequence shown here is derived from an EMBL/GenBank/DDBJ whole genome shotgun (WGS) entry which is preliminary data.</text>
</comment>
<dbReference type="AlphaFoldDB" id="A0A7C2NV59"/>
<evidence type="ECO:0000313" key="1">
    <source>
        <dbReference type="EMBL" id="HEN15588.1"/>
    </source>
</evidence>
<accession>A0A7C2NV59</accession>
<protein>
    <submittedName>
        <fullName evidence="1">Uncharacterized protein</fullName>
    </submittedName>
</protein>
<dbReference type="EMBL" id="DSOK01000256">
    <property type="protein sequence ID" value="HEN15588.1"/>
    <property type="molecule type" value="Genomic_DNA"/>
</dbReference>
<name>A0A7C2NV59_9PLAN</name>
<proteinExistence type="predicted"/>
<reference evidence="1" key="1">
    <citation type="journal article" date="2020" name="mSystems">
        <title>Genome- and Community-Level Interaction Insights into Carbon Utilization and Element Cycling Functions of Hydrothermarchaeota in Hydrothermal Sediment.</title>
        <authorList>
            <person name="Zhou Z."/>
            <person name="Liu Y."/>
            <person name="Xu W."/>
            <person name="Pan J."/>
            <person name="Luo Z.H."/>
            <person name="Li M."/>
        </authorList>
    </citation>
    <scope>NUCLEOTIDE SEQUENCE [LARGE SCALE GENOMIC DNA]</scope>
    <source>
        <strain evidence="1">SpSt-339</strain>
    </source>
</reference>